<name>A0A2M4D7A1_ANODA</name>
<organism evidence="1">
    <name type="scientific">Anopheles darlingi</name>
    <name type="common">Mosquito</name>
    <dbReference type="NCBI Taxonomy" id="43151"/>
    <lineage>
        <taxon>Eukaryota</taxon>
        <taxon>Metazoa</taxon>
        <taxon>Ecdysozoa</taxon>
        <taxon>Arthropoda</taxon>
        <taxon>Hexapoda</taxon>
        <taxon>Insecta</taxon>
        <taxon>Pterygota</taxon>
        <taxon>Neoptera</taxon>
        <taxon>Endopterygota</taxon>
        <taxon>Diptera</taxon>
        <taxon>Nematocera</taxon>
        <taxon>Culicoidea</taxon>
        <taxon>Culicidae</taxon>
        <taxon>Anophelinae</taxon>
        <taxon>Anopheles</taxon>
    </lineage>
</organism>
<dbReference type="AlphaFoldDB" id="A0A2M4D7A1"/>
<accession>A0A2M4D7A1</accession>
<reference evidence="1" key="1">
    <citation type="submission" date="2018-01" db="EMBL/GenBank/DDBJ databases">
        <title>An insight into the sialome of Amazonian anophelines.</title>
        <authorList>
            <person name="Ribeiro J.M."/>
            <person name="Scarpassa V."/>
            <person name="Calvo E."/>
        </authorList>
    </citation>
    <scope>NUCLEOTIDE SEQUENCE</scope>
</reference>
<dbReference type="EMBL" id="GGFL01009203">
    <property type="protein sequence ID" value="MBW73381.1"/>
    <property type="molecule type" value="Transcribed_RNA"/>
</dbReference>
<evidence type="ECO:0000313" key="1">
    <source>
        <dbReference type="EMBL" id="MBW73381.1"/>
    </source>
</evidence>
<proteinExistence type="predicted"/>
<protein>
    <submittedName>
        <fullName evidence="1">Putative secreted protein</fullName>
    </submittedName>
</protein>
<sequence>MLLQPLQPWLLLASTDPVVHGESLSTFNGRFTHYLSFPPFKESHTWISSWHTTKHTHTHTLSFVRFTG</sequence>